<protein>
    <submittedName>
        <fullName evidence="2">Metal-dependent hydrolases of the beta-lactamase superfamily I</fullName>
    </submittedName>
</protein>
<accession>A0A6J4LEA0</accession>
<dbReference type="InterPro" id="IPR036866">
    <property type="entry name" value="RibonucZ/Hydroxyglut_hydro"/>
</dbReference>
<name>A0A6J4LEA0_9BACT</name>
<dbReference type="SMART" id="SM00849">
    <property type="entry name" value="Lactamase_B"/>
    <property type="match status" value="1"/>
</dbReference>
<evidence type="ECO:0000313" key="2">
    <source>
        <dbReference type="EMBL" id="CAA9330104.1"/>
    </source>
</evidence>
<dbReference type="PANTHER" id="PTHR47619:SF1">
    <property type="entry name" value="EXODEOXYRIBONUCLEASE WALJ"/>
    <property type="match status" value="1"/>
</dbReference>
<dbReference type="AlphaFoldDB" id="A0A6J4LEA0"/>
<dbReference type="Pfam" id="PF12706">
    <property type="entry name" value="Lactamase_B_2"/>
    <property type="match status" value="1"/>
</dbReference>
<dbReference type="PANTHER" id="PTHR47619">
    <property type="entry name" value="METALLO-HYDROLASE YYCJ-RELATED"/>
    <property type="match status" value="1"/>
</dbReference>
<organism evidence="2">
    <name type="scientific">uncultured Gemmatimonadota bacterium</name>
    <dbReference type="NCBI Taxonomy" id="203437"/>
    <lineage>
        <taxon>Bacteria</taxon>
        <taxon>Pseudomonadati</taxon>
        <taxon>Gemmatimonadota</taxon>
        <taxon>environmental samples</taxon>
    </lineage>
</organism>
<dbReference type="EMBL" id="CADCTV010000439">
    <property type="protein sequence ID" value="CAA9330104.1"/>
    <property type="molecule type" value="Genomic_DNA"/>
</dbReference>
<dbReference type="InterPro" id="IPR001279">
    <property type="entry name" value="Metallo-B-lactamas"/>
</dbReference>
<gene>
    <name evidence="2" type="ORF">AVDCRST_MAG89-2081</name>
</gene>
<dbReference type="GO" id="GO:0016787">
    <property type="term" value="F:hydrolase activity"/>
    <property type="evidence" value="ECO:0007669"/>
    <property type="project" value="UniProtKB-KW"/>
</dbReference>
<dbReference type="InterPro" id="IPR052533">
    <property type="entry name" value="WalJ/YycJ-like"/>
</dbReference>
<evidence type="ECO:0000259" key="1">
    <source>
        <dbReference type="SMART" id="SM00849"/>
    </source>
</evidence>
<proteinExistence type="predicted"/>
<reference evidence="2" key="1">
    <citation type="submission" date="2020-02" db="EMBL/GenBank/DDBJ databases">
        <authorList>
            <person name="Meier V. D."/>
        </authorList>
    </citation>
    <scope>NUCLEOTIDE SEQUENCE</scope>
    <source>
        <strain evidence="2">AVDCRST_MAG89</strain>
    </source>
</reference>
<feature type="domain" description="Metallo-beta-lactamase" evidence="1">
    <location>
        <begin position="11"/>
        <end position="189"/>
    </location>
</feature>
<dbReference type="SUPFAM" id="SSF56281">
    <property type="entry name" value="Metallo-hydrolase/oxidoreductase"/>
    <property type="match status" value="1"/>
</dbReference>
<dbReference type="Gene3D" id="3.60.15.10">
    <property type="entry name" value="Ribonuclease Z/Hydroxyacylglutathione hydrolase-like"/>
    <property type="match status" value="1"/>
</dbReference>
<sequence>MNVTILGSGSRGNAILVESGDTRLLVDAGFSGRDLERRLAEVEVDPASLTALLVTHDHGDHTRGMGVAARRWNVPLYLTELTRNACRQLLDGSEEVRTYESASPVEIGGLVVTPFLTVHDAIDPVAVTVTEAGTGEKLGIATDLGRATAGVRHALRCCDVLVLESNHDEILLRESPYPWSVKARIGGSHGHLSNRAAGELVTELFHDGLCAVVLAHLSENANEPSLAKEVVGQALARRRFSGMLDVARQDRPTPPIDVTRMKALRLPPQMALF</sequence>
<keyword evidence="2" id="KW-0378">Hydrolase</keyword>